<evidence type="ECO:0000313" key="3">
    <source>
        <dbReference type="Proteomes" id="UP001066276"/>
    </source>
</evidence>
<keyword evidence="3" id="KW-1185">Reference proteome</keyword>
<comment type="caution">
    <text evidence="2">The sequence shown here is derived from an EMBL/GenBank/DDBJ whole genome shotgun (WGS) entry which is preliminary data.</text>
</comment>
<evidence type="ECO:0000313" key="2">
    <source>
        <dbReference type="EMBL" id="KAJ1150000.1"/>
    </source>
</evidence>
<sequence length="134" mass="14784">MEEKTLNQGRIAGNTNVDLPCRRLRGRPRKGAGHVPGGNVGTGVEVKPLRPAGSAAQGAGPQQPGRHREEEKERRRRDNEEVRETKDTVGETNKEVGGTDEEDEDSRSEMTTEEKTEIGDGQQDTPMWTSHPEN</sequence>
<protein>
    <submittedName>
        <fullName evidence="2">Uncharacterized protein</fullName>
    </submittedName>
</protein>
<proteinExistence type="predicted"/>
<feature type="region of interest" description="Disordered" evidence="1">
    <location>
        <begin position="1"/>
        <end position="134"/>
    </location>
</feature>
<name>A0AAV7RCZ1_PLEWA</name>
<accession>A0AAV7RCZ1</accession>
<dbReference type="EMBL" id="JANPWB010000009">
    <property type="protein sequence ID" value="KAJ1150000.1"/>
    <property type="molecule type" value="Genomic_DNA"/>
</dbReference>
<feature type="compositionally biased region" description="Basic and acidic residues" evidence="1">
    <location>
        <begin position="107"/>
        <end position="118"/>
    </location>
</feature>
<dbReference type="AlphaFoldDB" id="A0AAV7RCZ1"/>
<feature type="compositionally biased region" description="Basic and acidic residues" evidence="1">
    <location>
        <begin position="66"/>
        <end position="94"/>
    </location>
</feature>
<reference evidence="2" key="1">
    <citation type="journal article" date="2022" name="bioRxiv">
        <title>Sequencing and chromosome-scale assembly of the giantPleurodeles waltlgenome.</title>
        <authorList>
            <person name="Brown T."/>
            <person name="Elewa A."/>
            <person name="Iarovenko S."/>
            <person name="Subramanian E."/>
            <person name="Araus A.J."/>
            <person name="Petzold A."/>
            <person name="Susuki M."/>
            <person name="Suzuki K.-i.T."/>
            <person name="Hayashi T."/>
            <person name="Toyoda A."/>
            <person name="Oliveira C."/>
            <person name="Osipova E."/>
            <person name="Leigh N.D."/>
            <person name="Simon A."/>
            <person name="Yun M.H."/>
        </authorList>
    </citation>
    <scope>NUCLEOTIDE SEQUENCE</scope>
    <source>
        <strain evidence="2">20211129_DDA</strain>
        <tissue evidence="2">Liver</tissue>
    </source>
</reference>
<feature type="compositionally biased region" description="Basic residues" evidence="1">
    <location>
        <begin position="22"/>
        <end position="32"/>
    </location>
</feature>
<gene>
    <name evidence="2" type="ORF">NDU88_002798</name>
</gene>
<feature type="compositionally biased region" description="Low complexity" evidence="1">
    <location>
        <begin position="51"/>
        <end position="64"/>
    </location>
</feature>
<organism evidence="2 3">
    <name type="scientific">Pleurodeles waltl</name>
    <name type="common">Iberian ribbed newt</name>
    <dbReference type="NCBI Taxonomy" id="8319"/>
    <lineage>
        <taxon>Eukaryota</taxon>
        <taxon>Metazoa</taxon>
        <taxon>Chordata</taxon>
        <taxon>Craniata</taxon>
        <taxon>Vertebrata</taxon>
        <taxon>Euteleostomi</taxon>
        <taxon>Amphibia</taxon>
        <taxon>Batrachia</taxon>
        <taxon>Caudata</taxon>
        <taxon>Salamandroidea</taxon>
        <taxon>Salamandridae</taxon>
        <taxon>Pleurodelinae</taxon>
        <taxon>Pleurodeles</taxon>
    </lineage>
</organism>
<evidence type="ECO:0000256" key="1">
    <source>
        <dbReference type="SAM" id="MobiDB-lite"/>
    </source>
</evidence>
<dbReference type="Proteomes" id="UP001066276">
    <property type="component" value="Chromosome 5"/>
</dbReference>